<feature type="compositionally biased region" description="Polar residues" evidence="1">
    <location>
        <begin position="12"/>
        <end position="27"/>
    </location>
</feature>
<reference evidence="2 3" key="1">
    <citation type="submission" date="2014-11" db="EMBL/GenBank/DDBJ databases">
        <title>Genetic blueprint of the zoonotic pathogen Toxocara canis.</title>
        <authorList>
            <person name="Zhu X.-Q."/>
            <person name="Korhonen P.K."/>
            <person name="Cai H."/>
            <person name="Young N.D."/>
            <person name="Nejsum P."/>
            <person name="von Samson-Himmelstjerna G."/>
            <person name="Boag P.R."/>
            <person name="Tan P."/>
            <person name="Li Q."/>
            <person name="Min J."/>
            <person name="Yang Y."/>
            <person name="Wang X."/>
            <person name="Fang X."/>
            <person name="Hall R.S."/>
            <person name="Hofmann A."/>
            <person name="Sternberg P.W."/>
            <person name="Jex A.R."/>
            <person name="Gasser R.B."/>
        </authorList>
    </citation>
    <scope>NUCLEOTIDE SEQUENCE [LARGE SCALE GENOMIC DNA]</scope>
    <source>
        <strain evidence="2">PN_DK_2014</strain>
    </source>
</reference>
<protein>
    <submittedName>
        <fullName evidence="2">Uncharacterized protein</fullName>
    </submittedName>
</protein>
<organism evidence="2 3">
    <name type="scientific">Toxocara canis</name>
    <name type="common">Canine roundworm</name>
    <dbReference type="NCBI Taxonomy" id="6265"/>
    <lineage>
        <taxon>Eukaryota</taxon>
        <taxon>Metazoa</taxon>
        <taxon>Ecdysozoa</taxon>
        <taxon>Nematoda</taxon>
        <taxon>Chromadorea</taxon>
        <taxon>Rhabditida</taxon>
        <taxon>Spirurina</taxon>
        <taxon>Ascaridomorpha</taxon>
        <taxon>Ascaridoidea</taxon>
        <taxon>Toxocaridae</taxon>
        <taxon>Toxocara</taxon>
    </lineage>
</organism>
<keyword evidence="3" id="KW-1185">Reference proteome</keyword>
<evidence type="ECO:0000313" key="3">
    <source>
        <dbReference type="Proteomes" id="UP000031036"/>
    </source>
</evidence>
<dbReference type="Proteomes" id="UP000031036">
    <property type="component" value="Unassembled WGS sequence"/>
</dbReference>
<dbReference type="AlphaFoldDB" id="A0A0B2VBP7"/>
<comment type="caution">
    <text evidence="2">The sequence shown here is derived from an EMBL/GenBank/DDBJ whole genome shotgun (WGS) entry which is preliminary data.</text>
</comment>
<feature type="region of interest" description="Disordered" evidence="1">
    <location>
        <begin position="1"/>
        <end position="33"/>
    </location>
</feature>
<accession>A0A0B2VBP7</accession>
<dbReference type="EMBL" id="JPKZ01002099">
    <property type="protein sequence ID" value="KHN78415.1"/>
    <property type="molecule type" value="Genomic_DNA"/>
</dbReference>
<sequence length="105" mass="11815">MKKKHYFYENDSFPTSSTKLDSVNQTPRKPDAAPHIIPDLFGSISYNNQHGKITQSLHDDNTEVRALVVDDIEGMVPRIITNLGKAAFWMDKRPTETILATNSSP</sequence>
<evidence type="ECO:0000313" key="2">
    <source>
        <dbReference type="EMBL" id="KHN78415.1"/>
    </source>
</evidence>
<gene>
    <name evidence="2" type="ORF">Tcan_02856</name>
</gene>
<name>A0A0B2VBP7_TOXCA</name>
<evidence type="ECO:0000256" key="1">
    <source>
        <dbReference type="SAM" id="MobiDB-lite"/>
    </source>
</evidence>
<proteinExistence type="predicted"/>